<proteinExistence type="predicted"/>
<dbReference type="AlphaFoldDB" id="A0A4Y2RHV9"/>
<organism evidence="2 3">
    <name type="scientific">Araneus ventricosus</name>
    <name type="common">Orbweaver spider</name>
    <name type="synonym">Epeira ventricosa</name>
    <dbReference type="NCBI Taxonomy" id="182803"/>
    <lineage>
        <taxon>Eukaryota</taxon>
        <taxon>Metazoa</taxon>
        <taxon>Ecdysozoa</taxon>
        <taxon>Arthropoda</taxon>
        <taxon>Chelicerata</taxon>
        <taxon>Arachnida</taxon>
        <taxon>Araneae</taxon>
        <taxon>Araneomorphae</taxon>
        <taxon>Entelegynae</taxon>
        <taxon>Araneoidea</taxon>
        <taxon>Araneidae</taxon>
        <taxon>Araneus</taxon>
    </lineage>
</organism>
<feature type="region of interest" description="Disordered" evidence="1">
    <location>
        <begin position="22"/>
        <end position="41"/>
    </location>
</feature>
<accession>A0A4Y2RHV9</accession>
<evidence type="ECO:0000313" key="3">
    <source>
        <dbReference type="Proteomes" id="UP000499080"/>
    </source>
</evidence>
<name>A0A4Y2RHV9_ARAVE</name>
<reference evidence="2 3" key="1">
    <citation type="journal article" date="2019" name="Sci. Rep.">
        <title>Orb-weaving spider Araneus ventricosus genome elucidates the spidroin gene catalogue.</title>
        <authorList>
            <person name="Kono N."/>
            <person name="Nakamura H."/>
            <person name="Ohtoshi R."/>
            <person name="Moran D.A.P."/>
            <person name="Shinohara A."/>
            <person name="Yoshida Y."/>
            <person name="Fujiwara M."/>
            <person name="Mori M."/>
            <person name="Tomita M."/>
            <person name="Arakawa K."/>
        </authorList>
    </citation>
    <scope>NUCLEOTIDE SEQUENCE [LARGE SCALE GENOMIC DNA]</scope>
</reference>
<evidence type="ECO:0000313" key="2">
    <source>
        <dbReference type="EMBL" id="GBN74465.1"/>
    </source>
</evidence>
<dbReference type="Proteomes" id="UP000499080">
    <property type="component" value="Unassembled WGS sequence"/>
</dbReference>
<evidence type="ECO:0000256" key="1">
    <source>
        <dbReference type="SAM" id="MobiDB-lite"/>
    </source>
</evidence>
<gene>
    <name evidence="2" type="ORF">AVEN_235919_1</name>
</gene>
<comment type="caution">
    <text evidence="2">The sequence shown here is derived from an EMBL/GenBank/DDBJ whole genome shotgun (WGS) entry which is preliminary data.</text>
</comment>
<sequence length="126" mass="13977">MSDLTSNRPTYTMDLVWNQFSNQEPEAETLPRPSNTSDHPQEWTLLPLLPFNDCYSSWTLRPDNVPTTQAVQLAKPFKSPPEIKTPLGAMAINRVVACSSCEETYLLQQNLIGGLIGHLFIDGASG</sequence>
<dbReference type="EMBL" id="BGPR01016893">
    <property type="protein sequence ID" value="GBN74465.1"/>
    <property type="molecule type" value="Genomic_DNA"/>
</dbReference>
<protein>
    <submittedName>
        <fullName evidence="2">Uncharacterized protein</fullName>
    </submittedName>
</protein>
<keyword evidence="3" id="KW-1185">Reference proteome</keyword>